<dbReference type="OrthoDB" id="3530648at2759"/>
<accession>A0A2J6RXI3</accession>
<sequence>MADNNANRNMLTDEVLVQPLRAFQLFAKLPLELRREIWHATFPARNPLLLTRGNLETLSYPPPITAWINQESRTEPLLFYSVIECYVEWVRPPPAYYNFNNIRPLYTFWNPKMNVLILDDSWIMGRYTFQSRLEPFLDPNTTEESDNISMIKRLELRITPRDWECRHYRSYMSPTCNRCASLLQMFSSLQELSIRIRAKENGSKILRAQAKENKLEKFFEECLPERAKENSSSNVPEVVVLVE</sequence>
<dbReference type="EMBL" id="KZ613942">
    <property type="protein sequence ID" value="PMD43222.1"/>
    <property type="molecule type" value="Genomic_DNA"/>
</dbReference>
<keyword evidence="3" id="KW-1185">Reference proteome</keyword>
<dbReference type="Pfam" id="PF20150">
    <property type="entry name" value="2EXR"/>
    <property type="match status" value="1"/>
</dbReference>
<evidence type="ECO:0000313" key="3">
    <source>
        <dbReference type="Proteomes" id="UP000235786"/>
    </source>
</evidence>
<organism evidence="2 3">
    <name type="scientific">Hyaloscypha variabilis (strain UAMH 11265 / GT02V1 / F)</name>
    <name type="common">Meliniomyces variabilis</name>
    <dbReference type="NCBI Taxonomy" id="1149755"/>
    <lineage>
        <taxon>Eukaryota</taxon>
        <taxon>Fungi</taxon>
        <taxon>Dikarya</taxon>
        <taxon>Ascomycota</taxon>
        <taxon>Pezizomycotina</taxon>
        <taxon>Leotiomycetes</taxon>
        <taxon>Helotiales</taxon>
        <taxon>Hyaloscyphaceae</taxon>
        <taxon>Hyaloscypha</taxon>
        <taxon>Hyaloscypha variabilis</taxon>
    </lineage>
</organism>
<proteinExistence type="predicted"/>
<feature type="domain" description="2EXR" evidence="1">
    <location>
        <begin position="23"/>
        <end position="100"/>
    </location>
</feature>
<reference evidence="2 3" key="1">
    <citation type="submission" date="2016-04" db="EMBL/GenBank/DDBJ databases">
        <title>A degradative enzymes factory behind the ericoid mycorrhizal symbiosis.</title>
        <authorList>
            <consortium name="DOE Joint Genome Institute"/>
            <person name="Martino E."/>
            <person name="Morin E."/>
            <person name="Grelet G."/>
            <person name="Kuo A."/>
            <person name="Kohler A."/>
            <person name="Daghino S."/>
            <person name="Barry K."/>
            <person name="Choi C."/>
            <person name="Cichocki N."/>
            <person name="Clum A."/>
            <person name="Copeland A."/>
            <person name="Hainaut M."/>
            <person name="Haridas S."/>
            <person name="Labutti K."/>
            <person name="Lindquist E."/>
            <person name="Lipzen A."/>
            <person name="Khouja H.-R."/>
            <person name="Murat C."/>
            <person name="Ohm R."/>
            <person name="Olson A."/>
            <person name="Spatafora J."/>
            <person name="Veneault-Fourrey C."/>
            <person name="Henrissat B."/>
            <person name="Grigoriev I."/>
            <person name="Martin F."/>
            <person name="Perotto S."/>
        </authorList>
    </citation>
    <scope>NUCLEOTIDE SEQUENCE [LARGE SCALE GENOMIC DNA]</scope>
    <source>
        <strain evidence="2 3">F</strain>
    </source>
</reference>
<evidence type="ECO:0000313" key="2">
    <source>
        <dbReference type="EMBL" id="PMD43222.1"/>
    </source>
</evidence>
<dbReference type="InterPro" id="IPR045518">
    <property type="entry name" value="2EXR"/>
</dbReference>
<protein>
    <recommendedName>
        <fullName evidence="1">2EXR domain-containing protein</fullName>
    </recommendedName>
</protein>
<dbReference type="PANTHER" id="PTHR35910:SF1">
    <property type="entry name" value="2EXR DOMAIN-CONTAINING PROTEIN"/>
    <property type="match status" value="1"/>
</dbReference>
<dbReference type="Proteomes" id="UP000235786">
    <property type="component" value="Unassembled WGS sequence"/>
</dbReference>
<dbReference type="PANTHER" id="PTHR35910">
    <property type="entry name" value="2EXR DOMAIN-CONTAINING PROTEIN"/>
    <property type="match status" value="1"/>
</dbReference>
<gene>
    <name evidence="2" type="ORF">L207DRAFT_580090</name>
</gene>
<dbReference type="AlphaFoldDB" id="A0A2J6RXI3"/>
<name>A0A2J6RXI3_HYAVF</name>
<evidence type="ECO:0000259" key="1">
    <source>
        <dbReference type="Pfam" id="PF20150"/>
    </source>
</evidence>